<keyword evidence="2" id="KW-1185">Reference proteome</keyword>
<reference evidence="1 2" key="1">
    <citation type="journal article" date="2021" name="Elife">
        <title>Chloroplast acquisition without the gene transfer in kleptoplastic sea slugs, Plakobranchus ocellatus.</title>
        <authorList>
            <person name="Maeda T."/>
            <person name="Takahashi S."/>
            <person name="Yoshida T."/>
            <person name="Shimamura S."/>
            <person name="Takaki Y."/>
            <person name="Nagai Y."/>
            <person name="Toyoda A."/>
            <person name="Suzuki Y."/>
            <person name="Arimoto A."/>
            <person name="Ishii H."/>
            <person name="Satoh N."/>
            <person name="Nishiyama T."/>
            <person name="Hasebe M."/>
            <person name="Maruyama T."/>
            <person name="Minagawa J."/>
            <person name="Obokata J."/>
            <person name="Shigenobu S."/>
        </authorList>
    </citation>
    <scope>NUCLEOTIDE SEQUENCE [LARGE SCALE GENOMIC DNA]</scope>
</reference>
<comment type="caution">
    <text evidence="1">The sequence shown here is derived from an EMBL/GenBank/DDBJ whole genome shotgun (WGS) entry which is preliminary data.</text>
</comment>
<evidence type="ECO:0000313" key="1">
    <source>
        <dbReference type="EMBL" id="GFO47341.1"/>
    </source>
</evidence>
<dbReference type="Proteomes" id="UP000735302">
    <property type="component" value="Unassembled WGS sequence"/>
</dbReference>
<gene>
    <name evidence="1" type="ORF">PoB_007384600</name>
</gene>
<evidence type="ECO:0000313" key="2">
    <source>
        <dbReference type="Proteomes" id="UP000735302"/>
    </source>
</evidence>
<sequence length="68" mass="7297">MAGQLREAYRDKGLCAPEAMITLVEEEKEVGAAGRHSVYARLYGAWCASTVGAGNREGWRGGGTVWPV</sequence>
<protein>
    <submittedName>
        <fullName evidence="1">Uncharacterized protein</fullName>
    </submittedName>
</protein>
<dbReference type="EMBL" id="BLXT01008305">
    <property type="protein sequence ID" value="GFO47341.1"/>
    <property type="molecule type" value="Genomic_DNA"/>
</dbReference>
<name>A0AAV4DU20_9GAST</name>
<organism evidence="1 2">
    <name type="scientific">Plakobranchus ocellatus</name>
    <dbReference type="NCBI Taxonomy" id="259542"/>
    <lineage>
        <taxon>Eukaryota</taxon>
        <taxon>Metazoa</taxon>
        <taxon>Spiralia</taxon>
        <taxon>Lophotrochozoa</taxon>
        <taxon>Mollusca</taxon>
        <taxon>Gastropoda</taxon>
        <taxon>Heterobranchia</taxon>
        <taxon>Euthyneura</taxon>
        <taxon>Panpulmonata</taxon>
        <taxon>Sacoglossa</taxon>
        <taxon>Placobranchoidea</taxon>
        <taxon>Plakobranchidae</taxon>
        <taxon>Plakobranchus</taxon>
    </lineage>
</organism>
<dbReference type="AlphaFoldDB" id="A0AAV4DU20"/>
<proteinExistence type="predicted"/>
<accession>A0AAV4DU20</accession>